<dbReference type="PROSITE" id="PS52050">
    <property type="entry name" value="WYL"/>
    <property type="match status" value="1"/>
</dbReference>
<dbReference type="AlphaFoldDB" id="B8HXC2"/>
<dbReference type="KEGG" id="cyn:Cyan7425_2455"/>
<organism evidence="2">
    <name type="scientific">Cyanothece sp. (strain PCC 7425 / ATCC 29141)</name>
    <dbReference type="NCBI Taxonomy" id="395961"/>
    <lineage>
        <taxon>Bacteria</taxon>
        <taxon>Bacillati</taxon>
        <taxon>Cyanobacteriota</taxon>
        <taxon>Cyanophyceae</taxon>
        <taxon>Gomontiellales</taxon>
        <taxon>Cyanothecaceae</taxon>
        <taxon>Cyanothece</taxon>
    </lineage>
</organism>
<dbReference type="OrthoDB" id="490715at2"/>
<dbReference type="eggNOG" id="COG2378">
    <property type="taxonomic scope" value="Bacteria"/>
</dbReference>
<feature type="domain" description="WCX" evidence="1">
    <location>
        <begin position="258"/>
        <end position="316"/>
    </location>
</feature>
<sequence length="325" mass="38248">MKKTLSKNDNNYNQLAFALEILKLLAEKPRKREEIATLVSDFLEQHEKSAEDILQKLTRTIRRLRECGFEIRSAPNRPYELVESSFPVILTREQRQALALSAYFLSDMGFSAQASQITRIGKLTEADLPTDVKVNFSPPVDYSEDRLEETVRSLQERLQQQCRYTIRYRSSKGNEQNWDCDRSELRLHNGVLYLFAFIPDFSPRLIEKRPNVEQNFAFRVDRILTVRAASTTPWSLFHFPTLEIRYRMSGALGTYQPRRAHERESRRDEDGNWVEIITQEDYLFWFRQRILQYGSNAQILEPKWLVQQIAQELQQASAVYGIERD</sequence>
<dbReference type="PANTHER" id="PTHR34580:SF3">
    <property type="entry name" value="PROTEIN PAFB"/>
    <property type="match status" value="1"/>
</dbReference>
<evidence type="ECO:0000313" key="2">
    <source>
        <dbReference type="EMBL" id="ACL44813.1"/>
    </source>
</evidence>
<accession>B8HXC2</accession>
<reference evidence="2" key="1">
    <citation type="submission" date="2009-01" db="EMBL/GenBank/DDBJ databases">
        <title>Complete sequence of chromosome Cyanothece sp. PCC 7425.</title>
        <authorList>
            <consortium name="US DOE Joint Genome Institute"/>
            <person name="Lucas S."/>
            <person name="Copeland A."/>
            <person name="Lapidus A."/>
            <person name="Glavina del Rio T."/>
            <person name="Dalin E."/>
            <person name="Tice H."/>
            <person name="Bruce D."/>
            <person name="Goodwin L."/>
            <person name="Pitluck S."/>
            <person name="Sims D."/>
            <person name="Meineke L."/>
            <person name="Brettin T."/>
            <person name="Detter J.C."/>
            <person name="Han C."/>
            <person name="Larimer F."/>
            <person name="Land M."/>
            <person name="Hauser L."/>
            <person name="Kyrpides N."/>
            <person name="Ovchinnikova G."/>
            <person name="Liberton M."/>
            <person name="Stoeckel J."/>
            <person name="Banerjee A."/>
            <person name="Singh A."/>
            <person name="Page L."/>
            <person name="Sato H."/>
            <person name="Zhao L."/>
            <person name="Sherman L."/>
            <person name="Pakrasi H."/>
            <person name="Richardson P."/>
        </authorList>
    </citation>
    <scope>NUCLEOTIDE SEQUENCE</scope>
    <source>
        <strain evidence="2">PCC 7425</strain>
    </source>
</reference>
<dbReference type="EMBL" id="CP001344">
    <property type="protein sequence ID" value="ACL44813.1"/>
    <property type="molecule type" value="Genomic_DNA"/>
</dbReference>
<dbReference type="Pfam" id="PF25583">
    <property type="entry name" value="WCX"/>
    <property type="match status" value="1"/>
</dbReference>
<proteinExistence type="predicted"/>
<dbReference type="STRING" id="395961.Cyan7425_2455"/>
<dbReference type="InterPro" id="IPR051534">
    <property type="entry name" value="CBASS_pafABC_assoc_protein"/>
</dbReference>
<dbReference type="HOGENOM" id="CLU_868579_0_0_3"/>
<dbReference type="PANTHER" id="PTHR34580">
    <property type="match status" value="1"/>
</dbReference>
<name>B8HXC2_CYAP4</name>
<gene>
    <name evidence="2" type="ordered locus">Cyan7425_2455</name>
</gene>
<protein>
    <recommendedName>
        <fullName evidence="1">WCX domain-containing protein</fullName>
    </recommendedName>
</protein>
<dbReference type="InterPro" id="IPR057727">
    <property type="entry name" value="WCX_dom"/>
</dbReference>
<evidence type="ECO:0000259" key="1">
    <source>
        <dbReference type="Pfam" id="PF25583"/>
    </source>
</evidence>